<feature type="signal peptide" evidence="7">
    <location>
        <begin position="1"/>
        <end position="16"/>
    </location>
</feature>
<evidence type="ECO:0000256" key="7">
    <source>
        <dbReference type="SAM" id="SignalP"/>
    </source>
</evidence>
<dbReference type="PANTHER" id="PTHR32361">
    <property type="entry name" value="FERRIC/CUPRIC REDUCTASE TRANSMEMBRANE COMPONENT"/>
    <property type="match status" value="1"/>
</dbReference>
<gene>
    <name evidence="9" type="ORF">K469DRAFT_758547</name>
</gene>
<evidence type="ECO:0000259" key="8">
    <source>
        <dbReference type="PROSITE" id="PS51384"/>
    </source>
</evidence>
<keyword evidence="4" id="KW-1003">Cell membrane</keyword>
<evidence type="ECO:0000256" key="6">
    <source>
        <dbReference type="SAM" id="Phobius"/>
    </source>
</evidence>
<evidence type="ECO:0000313" key="9">
    <source>
        <dbReference type="EMBL" id="KAF2195727.1"/>
    </source>
</evidence>
<name>A0A6A6EUB0_9PEZI</name>
<dbReference type="PROSITE" id="PS51384">
    <property type="entry name" value="FAD_FR"/>
    <property type="match status" value="1"/>
</dbReference>
<comment type="catalytic activity">
    <reaction evidence="5">
        <text>2 a Fe(II)-siderophore + NADP(+) + H(+) = 2 a Fe(III)-siderophore + NADPH</text>
        <dbReference type="Rhea" id="RHEA:28795"/>
        <dbReference type="Rhea" id="RHEA-COMP:11342"/>
        <dbReference type="Rhea" id="RHEA-COMP:11344"/>
        <dbReference type="ChEBI" id="CHEBI:15378"/>
        <dbReference type="ChEBI" id="CHEBI:29033"/>
        <dbReference type="ChEBI" id="CHEBI:29034"/>
        <dbReference type="ChEBI" id="CHEBI:57783"/>
        <dbReference type="ChEBI" id="CHEBI:58349"/>
        <dbReference type="EC" id="1.16.1.9"/>
    </reaction>
</comment>
<sequence>MSFPLLIFHIIIVVASRTPFPLHVAENMWGLVGGSSLCLLLLLSYPLLRKPSYEIFLRVHRVLAVLSAFSIWRHLALLPFLSCLYVYSFAIMFLSMLLLQSAHFLYQNKAMGASLSQAYIIHNGNTIKIRLSLSRPLKVEAGQYIGLWIPEISFWSFLQSHPFTVTSWSEGKQEYLDLLIEPVGEVKRMSCLALFSGPHGISMPAGDYETVLMIASGFGVAAQLPYIRQPIYGYNACKTQNRRVHLAWQLETGDITTAVEPLLNAALHDDTLDEGKVSTLNNHVSEWPANREQILSVSTYVGSGTVSMYGEPFGKRAILYKGSADLGMILKEERAVSAADVIRDEVWDLVRDYLDDKVTMFELEYQPA</sequence>
<organism evidence="9 10">
    <name type="scientific">Zopfia rhizophila CBS 207.26</name>
    <dbReference type="NCBI Taxonomy" id="1314779"/>
    <lineage>
        <taxon>Eukaryota</taxon>
        <taxon>Fungi</taxon>
        <taxon>Dikarya</taxon>
        <taxon>Ascomycota</taxon>
        <taxon>Pezizomycotina</taxon>
        <taxon>Dothideomycetes</taxon>
        <taxon>Dothideomycetes incertae sedis</taxon>
        <taxon>Zopfiaceae</taxon>
        <taxon>Zopfia</taxon>
    </lineage>
</organism>
<dbReference type="EC" id="1.16.1.9" evidence="2"/>
<dbReference type="InterPro" id="IPR051410">
    <property type="entry name" value="Ferric/Cupric_Reductase"/>
</dbReference>
<feature type="transmembrane region" description="Helical" evidence="6">
    <location>
        <begin position="27"/>
        <end position="48"/>
    </location>
</feature>
<evidence type="ECO:0000256" key="2">
    <source>
        <dbReference type="ARBA" id="ARBA00012668"/>
    </source>
</evidence>
<dbReference type="InterPro" id="IPR017938">
    <property type="entry name" value="Riboflavin_synthase-like_b-brl"/>
</dbReference>
<dbReference type="Pfam" id="PF08022">
    <property type="entry name" value="FAD_binding_8"/>
    <property type="match status" value="1"/>
</dbReference>
<feature type="chain" id="PRO_5025671423" description="ferric-chelate reductase (NADPH)" evidence="7">
    <location>
        <begin position="17"/>
        <end position="368"/>
    </location>
</feature>
<dbReference type="InterPro" id="IPR039261">
    <property type="entry name" value="FNR_nucleotide-bd"/>
</dbReference>
<dbReference type="CDD" id="cd06186">
    <property type="entry name" value="NOX_Duox_like_FAD_NADP"/>
    <property type="match status" value="1"/>
</dbReference>
<dbReference type="EMBL" id="ML994610">
    <property type="protein sequence ID" value="KAF2195727.1"/>
    <property type="molecule type" value="Genomic_DNA"/>
</dbReference>
<feature type="domain" description="FAD-binding FR-type" evidence="8">
    <location>
        <begin position="108"/>
        <end position="225"/>
    </location>
</feature>
<keyword evidence="6" id="KW-0472">Membrane</keyword>
<evidence type="ECO:0000256" key="4">
    <source>
        <dbReference type="ARBA" id="ARBA00022475"/>
    </source>
</evidence>
<accession>A0A6A6EUB0</accession>
<dbReference type="AlphaFoldDB" id="A0A6A6EUB0"/>
<dbReference type="Gene3D" id="3.40.50.80">
    <property type="entry name" value="Nucleotide-binding domain of ferredoxin-NADP reductase (FNR) module"/>
    <property type="match status" value="1"/>
</dbReference>
<keyword evidence="10" id="KW-1185">Reference proteome</keyword>
<dbReference type="PANTHER" id="PTHR32361:SF26">
    <property type="entry name" value="FAD-BINDING 8 DOMAIN-CONTAINING PROTEIN-RELATED"/>
    <property type="match status" value="1"/>
</dbReference>
<dbReference type="InterPro" id="IPR013112">
    <property type="entry name" value="FAD-bd_8"/>
</dbReference>
<evidence type="ECO:0000256" key="3">
    <source>
        <dbReference type="ARBA" id="ARBA00022448"/>
    </source>
</evidence>
<dbReference type="GO" id="GO:0006826">
    <property type="term" value="P:iron ion transport"/>
    <property type="evidence" value="ECO:0007669"/>
    <property type="project" value="TreeGrafter"/>
</dbReference>
<dbReference type="SUPFAM" id="SSF63380">
    <property type="entry name" value="Riboflavin synthase domain-like"/>
    <property type="match status" value="1"/>
</dbReference>
<dbReference type="GO" id="GO:0006879">
    <property type="term" value="P:intracellular iron ion homeostasis"/>
    <property type="evidence" value="ECO:0007669"/>
    <property type="project" value="TreeGrafter"/>
</dbReference>
<dbReference type="OrthoDB" id="4494341at2759"/>
<reference evidence="9" key="1">
    <citation type="journal article" date="2020" name="Stud. Mycol.">
        <title>101 Dothideomycetes genomes: a test case for predicting lifestyles and emergence of pathogens.</title>
        <authorList>
            <person name="Haridas S."/>
            <person name="Albert R."/>
            <person name="Binder M."/>
            <person name="Bloem J."/>
            <person name="Labutti K."/>
            <person name="Salamov A."/>
            <person name="Andreopoulos B."/>
            <person name="Baker S."/>
            <person name="Barry K."/>
            <person name="Bills G."/>
            <person name="Bluhm B."/>
            <person name="Cannon C."/>
            <person name="Castanera R."/>
            <person name="Culley D."/>
            <person name="Daum C."/>
            <person name="Ezra D."/>
            <person name="Gonzalez J."/>
            <person name="Henrissat B."/>
            <person name="Kuo A."/>
            <person name="Liang C."/>
            <person name="Lipzen A."/>
            <person name="Lutzoni F."/>
            <person name="Magnuson J."/>
            <person name="Mondo S."/>
            <person name="Nolan M."/>
            <person name="Ohm R."/>
            <person name="Pangilinan J."/>
            <person name="Park H.-J."/>
            <person name="Ramirez L."/>
            <person name="Alfaro M."/>
            <person name="Sun H."/>
            <person name="Tritt A."/>
            <person name="Yoshinaga Y."/>
            <person name="Zwiers L.-H."/>
            <person name="Turgeon B."/>
            <person name="Goodwin S."/>
            <person name="Spatafora J."/>
            <person name="Crous P."/>
            <person name="Grigoriev I."/>
        </authorList>
    </citation>
    <scope>NUCLEOTIDE SEQUENCE</scope>
    <source>
        <strain evidence="9">CBS 207.26</strain>
    </source>
</reference>
<dbReference type="GO" id="GO:0015677">
    <property type="term" value="P:copper ion import"/>
    <property type="evidence" value="ECO:0007669"/>
    <property type="project" value="TreeGrafter"/>
</dbReference>
<evidence type="ECO:0000256" key="1">
    <source>
        <dbReference type="ARBA" id="ARBA00004651"/>
    </source>
</evidence>
<keyword evidence="6" id="KW-0812">Transmembrane</keyword>
<dbReference type="Proteomes" id="UP000800200">
    <property type="component" value="Unassembled WGS sequence"/>
</dbReference>
<dbReference type="InterPro" id="IPR017927">
    <property type="entry name" value="FAD-bd_FR_type"/>
</dbReference>
<comment type="subcellular location">
    <subcellularLocation>
        <location evidence="1">Cell membrane</location>
        <topology evidence="1">Multi-pass membrane protein</topology>
    </subcellularLocation>
</comment>
<evidence type="ECO:0000256" key="5">
    <source>
        <dbReference type="ARBA" id="ARBA00048483"/>
    </source>
</evidence>
<proteinExistence type="predicted"/>
<protein>
    <recommendedName>
        <fullName evidence="2">ferric-chelate reductase (NADPH)</fullName>
        <ecNumber evidence="2">1.16.1.9</ecNumber>
    </recommendedName>
</protein>
<keyword evidence="3" id="KW-0813">Transport</keyword>
<keyword evidence="6" id="KW-1133">Transmembrane helix</keyword>
<dbReference type="GO" id="GO:0005886">
    <property type="term" value="C:plasma membrane"/>
    <property type="evidence" value="ECO:0007669"/>
    <property type="project" value="UniProtKB-SubCell"/>
</dbReference>
<evidence type="ECO:0000313" key="10">
    <source>
        <dbReference type="Proteomes" id="UP000800200"/>
    </source>
</evidence>
<keyword evidence="7" id="KW-0732">Signal</keyword>
<dbReference type="GO" id="GO:0052851">
    <property type="term" value="F:ferric-chelate reductase (NADPH) activity"/>
    <property type="evidence" value="ECO:0007669"/>
    <property type="project" value="UniProtKB-EC"/>
</dbReference>